<comment type="caution">
    <text evidence="2">The sequence shown here is derived from an EMBL/GenBank/DDBJ whole genome shotgun (WGS) entry which is preliminary data.</text>
</comment>
<keyword evidence="3" id="KW-1185">Reference proteome</keyword>
<dbReference type="STRING" id="252740.A0A423W1L4"/>
<feature type="domain" description="AB hydrolase-1" evidence="1">
    <location>
        <begin position="62"/>
        <end position="132"/>
    </location>
</feature>
<dbReference type="OrthoDB" id="408373at2759"/>
<organism evidence="2 3">
    <name type="scientific">Cytospora chrysosperma</name>
    <name type="common">Cytospora canker fungus</name>
    <name type="synonym">Sphaeria chrysosperma</name>
    <dbReference type="NCBI Taxonomy" id="252740"/>
    <lineage>
        <taxon>Eukaryota</taxon>
        <taxon>Fungi</taxon>
        <taxon>Dikarya</taxon>
        <taxon>Ascomycota</taxon>
        <taxon>Pezizomycotina</taxon>
        <taxon>Sordariomycetes</taxon>
        <taxon>Sordariomycetidae</taxon>
        <taxon>Diaporthales</taxon>
        <taxon>Cytosporaceae</taxon>
        <taxon>Cytospora</taxon>
    </lineage>
</organism>
<dbReference type="AlphaFoldDB" id="A0A423W1L4"/>
<dbReference type="EMBL" id="LJZO01000017">
    <property type="protein sequence ID" value="ROV97237.1"/>
    <property type="molecule type" value="Genomic_DNA"/>
</dbReference>
<protein>
    <recommendedName>
        <fullName evidence="1">AB hydrolase-1 domain-containing protein</fullName>
    </recommendedName>
</protein>
<dbReference type="SUPFAM" id="SSF53474">
    <property type="entry name" value="alpha/beta-Hydrolases"/>
    <property type="match status" value="1"/>
</dbReference>
<evidence type="ECO:0000313" key="2">
    <source>
        <dbReference type="EMBL" id="ROV97237.1"/>
    </source>
</evidence>
<sequence>MGFPAEAAQRIAKLANGISLEYIDLAPLGDSRVSPCDETPGGLRVKPIHFPGHTRRGSQADRRDRYRVIAPNYRGAGRSSKPATGFTKSIMAEDIVHLLDHLGITTKVHVVGHDIGGMIAYSLATRHPHRLLTVNWGECPLPGTSAHEHDRTDRAVDQFHFIFHSVRDLPEALVAGREAVYLGHFFDKLAANAGAIGPADREHYATAYSQPGAMRCAFEVYRAFLEDAEENRAWVARHGRCAEVPAVCLSGGESAHCGQAEGMFAEVHEQGTYQVEAVPGAGHFLAEENPEGFVEKTLAFVRKHDVG</sequence>
<proteinExistence type="predicted"/>
<dbReference type="PANTHER" id="PTHR43329">
    <property type="entry name" value="EPOXIDE HYDROLASE"/>
    <property type="match status" value="1"/>
</dbReference>
<dbReference type="Proteomes" id="UP000284375">
    <property type="component" value="Unassembled WGS sequence"/>
</dbReference>
<dbReference type="Pfam" id="PF00561">
    <property type="entry name" value="Abhydrolase_1"/>
    <property type="match status" value="1"/>
</dbReference>
<accession>A0A423W1L4</accession>
<gene>
    <name evidence="2" type="ORF">VSDG_04759</name>
</gene>
<dbReference type="Gene3D" id="3.40.50.1820">
    <property type="entry name" value="alpha/beta hydrolase"/>
    <property type="match status" value="1"/>
</dbReference>
<evidence type="ECO:0000313" key="3">
    <source>
        <dbReference type="Proteomes" id="UP000284375"/>
    </source>
</evidence>
<name>A0A423W1L4_CYTCH</name>
<dbReference type="InterPro" id="IPR029058">
    <property type="entry name" value="AB_hydrolase_fold"/>
</dbReference>
<reference evidence="2 3" key="1">
    <citation type="submission" date="2015-09" db="EMBL/GenBank/DDBJ databases">
        <title>Host preference determinants of Valsa canker pathogens revealed by comparative genomics.</title>
        <authorList>
            <person name="Yin Z."/>
            <person name="Huang L."/>
        </authorList>
    </citation>
    <scope>NUCLEOTIDE SEQUENCE [LARGE SCALE GENOMIC DNA]</scope>
    <source>
        <strain evidence="2 3">YSFL</strain>
    </source>
</reference>
<dbReference type="InterPro" id="IPR000073">
    <property type="entry name" value="AB_hydrolase_1"/>
</dbReference>
<evidence type="ECO:0000259" key="1">
    <source>
        <dbReference type="Pfam" id="PF00561"/>
    </source>
</evidence>